<dbReference type="InterPro" id="IPR016039">
    <property type="entry name" value="Thiolase-like"/>
</dbReference>
<dbReference type="Proteomes" id="UP000239494">
    <property type="component" value="Unassembled WGS sequence"/>
</dbReference>
<dbReference type="Gene3D" id="3.40.47.10">
    <property type="match status" value="2"/>
</dbReference>
<dbReference type="Pfam" id="PF08545">
    <property type="entry name" value="ACP_syn_III"/>
    <property type="match status" value="1"/>
</dbReference>
<dbReference type="SUPFAM" id="SSF53901">
    <property type="entry name" value="Thiolase-like"/>
    <property type="match status" value="2"/>
</dbReference>
<reference evidence="2 3" key="1">
    <citation type="submission" date="2018-03" db="EMBL/GenBank/DDBJ databases">
        <title>Genomic Encyclopedia of Archaeal and Bacterial Type Strains, Phase II (KMG-II): from individual species to whole genera.</title>
        <authorList>
            <person name="Goeker M."/>
        </authorList>
    </citation>
    <scope>NUCLEOTIDE SEQUENCE [LARGE SCALE GENOMIC DNA]</scope>
    <source>
        <strain evidence="2 3">DSM 44720</strain>
    </source>
</reference>
<organism evidence="2 3">
    <name type="scientific">Umezawaea tangerina</name>
    <dbReference type="NCBI Taxonomy" id="84725"/>
    <lineage>
        <taxon>Bacteria</taxon>
        <taxon>Bacillati</taxon>
        <taxon>Actinomycetota</taxon>
        <taxon>Actinomycetes</taxon>
        <taxon>Pseudonocardiales</taxon>
        <taxon>Pseudonocardiaceae</taxon>
        <taxon>Umezawaea</taxon>
    </lineage>
</organism>
<dbReference type="EMBL" id="PVTF01000011">
    <property type="protein sequence ID" value="PRY36802.1"/>
    <property type="molecule type" value="Genomic_DNA"/>
</dbReference>
<comment type="caution">
    <text evidence="2">The sequence shown here is derived from an EMBL/GenBank/DDBJ whole genome shotgun (WGS) entry which is preliminary data.</text>
</comment>
<proteinExistence type="predicted"/>
<keyword evidence="3" id="KW-1185">Reference proteome</keyword>
<gene>
    <name evidence="2" type="ORF">CLV43_111174</name>
</gene>
<evidence type="ECO:0000313" key="3">
    <source>
        <dbReference type="Proteomes" id="UP000239494"/>
    </source>
</evidence>
<sequence length="298" mass="30589">MSARAHLLGCGYRLGERREPVAALAGAVPEGFAEYRVGTGSVFDLYRPAARQALDRAGIEPRDVGVVLYASETVTGDPSAHGSAAGLMRELGLTRAYPVTVGFSDCATATAALGLAASLVRDGGSRHVLVLSGDLVRTVLPDGPLVLDGTAVASDAAAAAVVSAHEGGWEVEASARHVDYEALRTGGPARNRLVGLLTAYRTLFADLWEASGARPGDVSAVLTDNAAPDGAGLFLTEAGFTAEQLRPGDVARNGHCLGSDPLINFSDHSDDGRGSRVVLVGSGAAHLAAVLLRKVEQG</sequence>
<dbReference type="InterPro" id="IPR013751">
    <property type="entry name" value="ACP_syn_III_N"/>
</dbReference>
<accession>A0A2T0STR7</accession>
<dbReference type="GO" id="GO:0004315">
    <property type="term" value="F:3-oxoacyl-[acyl-carrier-protein] synthase activity"/>
    <property type="evidence" value="ECO:0007669"/>
    <property type="project" value="InterPro"/>
</dbReference>
<evidence type="ECO:0000259" key="1">
    <source>
        <dbReference type="Pfam" id="PF08545"/>
    </source>
</evidence>
<feature type="domain" description="Beta-ketoacyl-[acyl-carrier-protein] synthase III N-terminal" evidence="1">
    <location>
        <begin position="105"/>
        <end position="174"/>
    </location>
</feature>
<evidence type="ECO:0000313" key="2">
    <source>
        <dbReference type="EMBL" id="PRY36802.1"/>
    </source>
</evidence>
<name>A0A2T0STR7_9PSEU</name>
<dbReference type="RefSeq" id="WP_211304675.1">
    <property type="nucleotide sequence ID" value="NZ_PVTF01000011.1"/>
</dbReference>
<protein>
    <submittedName>
        <fullName evidence="2">3-oxoacyl-[acyl-carrier-protein] synthase-3</fullName>
    </submittedName>
</protein>
<dbReference type="AlphaFoldDB" id="A0A2T0STR7"/>
<dbReference type="GO" id="GO:0006633">
    <property type="term" value="P:fatty acid biosynthetic process"/>
    <property type="evidence" value="ECO:0007669"/>
    <property type="project" value="InterPro"/>
</dbReference>